<dbReference type="AlphaFoldDB" id="A0A085V3U7"/>
<organism evidence="1 2">
    <name type="scientific">Pseudomonas syringae</name>
    <dbReference type="NCBI Taxonomy" id="317"/>
    <lineage>
        <taxon>Bacteria</taxon>
        <taxon>Pseudomonadati</taxon>
        <taxon>Pseudomonadota</taxon>
        <taxon>Gammaproteobacteria</taxon>
        <taxon>Pseudomonadales</taxon>
        <taxon>Pseudomonadaceae</taxon>
        <taxon>Pseudomonas</taxon>
    </lineage>
</organism>
<gene>
    <name evidence="1" type="ORF">IV01_25855</name>
</gene>
<accession>A0A085V3U7</accession>
<dbReference type="EMBL" id="JPQU01000109">
    <property type="protein sequence ID" value="KFE50110.1"/>
    <property type="molecule type" value="Genomic_DNA"/>
</dbReference>
<evidence type="ECO:0000313" key="1">
    <source>
        <dbReference type="EMBL" id="KFE50110.1"/>
    </source>
</evidence>
<dbReference type="RefSeq" id="WP_032631949.1">
    <property type="nucleotide sequence ID" value="NZ_JPQU01000109.1"/>
</dbReference>
<dbReference type="OrthoDB" id="7007970at2"/>
<evidence type="ECO:0000313" key="2">
    <source>
        <dbReference type="Proteomes" id="UP000028631"/>
    </source>
</evidence>
<dbReference type="Proteomes" id="UP000028631">
    <property type="component" value="Unassembled WGS sequence"/>
</dbReference>
<reference evidence="1 2" key="1">
    <citation type="submission" date="2014-07" db="EMBL/GenBank/DDBJ databases">
        <title>Draft Genome Sequences of Environmental Pseudomonas syringae strains.</title>
        <authorList>
            <person name="Baltrus D.A."/>
            <person name="Berge O."/>
            <person name="Morris C."/>
        </authorList>
    </citation>
    <scope>NUCLEOTIDE SEQUENCE [LARGE SCALE GENOMIC DNA]</scope>
    <source>
        <strain evidence="1 2">GAW0119</strain>
    </source>
</reference>
<sequence>MIANQVYDWKTLTSAQFEYDNRLPVVIDDTAEREWVANGVEQLLMGADVERGVTYERFAVAVDDFAMEQLGDTGVSPSVLGRLILLARRKATADAASAAGEALNCADPDEAIRQIAVALLEPFAKAGAVAVAEDAL</sequence>
<keyword evidence="2" id="KW-1185">Reference proteome</keyword>
<dbReference type="PATRIC" id="fig|317.175.peg.5389"/>
<comment type="caution">
    <text evidence="1">The sequence shown here is derived from an EMBL/GenBank/DDBJ whole genome shotgun (WGS) entry which is preliminary data.</text>
</comment>
<protein>
    <submittedName>
        <fullName evidence="1">Uncharacterized protein</fullName>
    </submittedName>
</protein>
<proteinExistence type="predicted"/>
<name>A0A085V3U7_PSESX</name>